<dbReference type="Pfam" id="PF01019">
    <property type="entry name" value="G_glu_transpept"/>
    <property type="match status" value="1"/>
</dbReference>
<dbReference type="GO" id="GO:0016740">
    <property type="term" value="F:transferase activity"/>
    <property type="evidence" value="ECO:0007669"/>
    <property type="project" value="UniProtKB-KW"/>
</dbReference>
<dbReference type="PRINTS" id="PR01210">
    <property type="entry name" value="GGTRANSPTASE"/>
</dbReference>
<reference evidence="5 6" key="1">
    <citation type="submission" date="2012-05" db="EMBL/GenBank/DDBJ databases">
        <title>Genome sequence of Nitritalea halalkaliphila LW7.</title>
        <authorList>
            <person name="Jangir P.K."/>
            <person name="Singh A."/>
            <person name="Shivaji S."/>
            <person name="Sharma R."/>
        </authorList>
    </citation>
    <scope>NUCLEOTIDE SEQUENCE [LARGE SCALE GENOMIC DNA]</scope>
    <source>
        <strain evidence="5 6">LW7</strain>
    </source>
</reference>
<dbReference type="GO" id="GO:0016787">
    <property type="term" value="F:hydrolase activity"/>
    <property type="evidence" value="ECO:0007669"/>
    <property type="project" value="UniProtKB-KW"/>
</dbReference>
<evidence type="ECO:0000256" key="3">
    <source>
        <dbReference type="ARBA" id="ARBA00022801"/>
    </source>
</evidence>
<evidence type="ECO:0000256" key="4">
    <source>
        <dbReference type="ARBA" id="ARBA00023145"/>
    </source>
</evidence>
<evidence type="ECO:0000256" key="2">
    <source>
        <dbReference type="ARBA" id="ARBA00022679"/>
    </source>
</evidence>
<dbReference type="InterPro" id="IPR029055">
    <property type="entry name" value="Ntn_hydrolases_N"/>
</dbReference>
<evidence type="ECO:0000256" key="1">
    <source>
        <dbReference type="ARBA" id="ARBA00009381"/>
    </source>
</evidence>
<keyword evidence="2 5" id="KW-0808">Transferase</keyword>
<dbReference type="AlphaFoldDB" id="I5C6Y3"/>
<dbReference type="PANTHER" id="PTHR43199:SF1">
    <property type="entry name" value="GLUTATHIONE HYDROLASE PROENZYME"/>
    <property type="match status" value="1"/>
</dbReference>
<keyword evidence="6" id="KW-1185">Reference proteome</keyword>
<dbReference type="InterPro" id="IPR051792">
    <property type="entry name" value="GGT_bact"/>
</dbReference>
<proteinExistence type="inferred from homology"/>
<comment type="caution">
    <text evidence="5">The sequence shown here is derived from an EMBL/GenBank/DDBJ whole genome shotgun (WGS) entry which is preliminary data.</text>
</comment>
<dbReference type="PATRIC" id="fig|1189621.3.peg.1360"/>
<name>I5C6Y3_9BACT</name>
<dbReference type="InterPro" id="IPR043138">
    <property type="entry name" value="GGT_lsub"/>
</dbReference>
<dbReference type="PANTHER" id="PTHR43199">
    <property type="entry name" value="GLUTATHIONE HYDROLASE"/>
    <property type="match status" value="1"/>
</dbReference>
<dbReference type="Gene3D" id="3.60.20.40">
    <property type="match status" value="1"/>
</dbReference>
<accession>I5C6Y3</accession>
<sequence length="420" mass="46425">MEQLLEPVIQLALAGVRVTEKQEARLAANRQAFIDVNGPETFFATPFKAGEMIRYPVLAATLQTLQQEGRDAFYKGSIGERLVADVQQRGGILSMEDLEKYSAVWREPVTFTYGPYRMITMGPPSSGGVTLGQLFGMLSHQRLRGLSHNRPDYMQLLVELMRRAYADRATYLGDPDFTEIPVDALLDAGYLKERAKDIRPGTATSSADVSAGEVYMYEKEETTHYSIVDAFGNAVSATTTLNGAYGSKVFVESLGFFLNNEMDDFSSKPGVPNMFGLIGSEANEIAPEKRMLSSMTPTIVEKEGELFMVVGTPGGSTIITAVFQTILNVIQFDMSMQEAVNAPRFHHQWLPDLINLEPNGFDSVLVKACKSAGIWLMKGTIPSLERWMPSYAYRMGASREGQIHAVMIAHVAIKGCQRRT</sequence>
<dbReference type="STRING" id="1189621.A3SI_06509"/>
<keyword evidence="4" id="KW-0865">Zymogen</keyword>
<protein>
    <submittedName>
        <fullName evidence="5">Gamma-glutamyltransferase</fullName>
    </submittedName>
</protein>
<evidence type="ECO:0000313" key="6">
    <source>
        <dbReference type="Proteomes" id="UP000005551"/>
    </source>
</evidence>
<dbReference type="InterPro" id="IPR055262">
    <property type="entry name" value="GGT_CS"/>
</dbReference>
<dbReference type="EMBL" id="AJYA01000014">
    <property type="protein sequence ID" value="EIM77585.1"/>
    <property type="molecule type" value="Genomic_DNA"/>
</dbReference>
<dbReference type="Gene3D" id="1.10.246.130">
    <property type="match status" value="1"/>
</dbReference>
<gene>
    <name evidence="5" type="ORF">A3SI_06509</name>
</gene>
<comment type="similarity">
    <text evidence="1">Belongs to the gamma-glutamyltransferase family.</text>
</comment>
<dbReference type="PROSITE" id="PS00462">
    <property type="entry name" value="G_GLU_TRANSPEPTIDASE"/>
    <property type="match status" value="1"/>
</dbReference>
<dbReference type="Proteomes" id="UP000005551">
    <property type="component" value="Unassembled WGS sequence"/>
</dbReference>
<organism evidence="5 6">
    <name type="scientific">Nitritalea halalkaliphila LW7</name>
    <dbReference type="NCBI Taxonomy" id="1189621"/>
    <lineage>
        <taxon>Bacteria</taxon>
        <taxon>Pseudomonadati</taxon>
        <taxon>Bacteroidota</taxon>
        <taxon>Cytophagia</taxon>
        <taxon>Cytophagales</taxon>
        <taxon>Cyclobacteriaceae</taxon>
        <taxon>Nitritalea</taxon>
    </lineage>
</organism>
<keyword evidence="3" id="KW-0378">Hydrolase</keyword>
<evidence type="ECO:0000313" key="5">
    <source>
        <dbReference type="EMBL" id="EIM77585.1"/>
    </source>
</evidence>
<dbReference type="SUPFAM" id="SSF56235">
    <property type="entry name" value="N-terminal nucleophile aminohydrolases (Ntn hydrolases)"/>
    <property type="match status" value="1"/>
</dbReference>
<dbReference type="InterPro" id="IPR043137">
    <property type="entry name" value="GGT_ssub_C"/>
</dbReference>